<name>A0A8S3SAR7_MYTED</name>
<dbReference type="Pfam" id="PF13837">
    <property type="entry name" value="Myb_DNA-bind_4"/>
    <property type="match status" value="1"/>
</dbReference>
<evidence type="ECO:0000313" key="4">
    <source>
        <dbReference type="Proteomes" id="UP000683360"/>
    </source>
</evidence>
<evidence type="ECO:0000313" key="3">
    <source>
        <dbReference type="EMBL" id="CAG2218802.1"/>
    </source>
</evidence>
<organism evidence="3 4">
    <name type="scientific">Mytilus edulis</name>
    <name type="common">Blue mussel</name>
    <dbReference type="NCBI Taxonomy" id="6550"/>
    <lineage>
        <taxon>Eukaryota</taxon>
        <taxon>Metazoa</taxon>
        <taxon>Spiralia</taxon>
        <taxon>Lophotrochozoa</taxon>
        <taxon>Mollusca</taxon>
        <taxon>Bivalvia</taxon>
        <taxon>Autobranchia</taxon>
        <taxon>Pteriomorphia</taxon>
        <taxon>Mytilida</taxon>
        <taxon>Mytiloidea</taxon>
        <taxon>Mytilidae</taxon>
        <taxon>Mytilinae</taxon>
        <taxon>Mytilus</taxon>
    </lineage>
</organism>
<feature type="region of interest" description="Disordered" evidence="1">
    <location>
        <begin position="149"/>
        <end position="171"/>
    </location>
</feature>
<dbReference type="OrthoDB" id="6114584at2759"/>
<proteinExistence type="predicted"/>
<dbReference type="AlphaFoldDB" id="A0A8S3SAR7"/>
<evidence type="ECO:0000259" key="2">
    <source>
        <dbReference type="Pfam" id="PF13837"/>
    </source>
</evidence>
<reference evidence="3" key="1">
    <citation type="submission" date="2021-03" db="EMBL/GenBank/DDBJ databases">
        <authorList>
            <person name="Bekaert M."/>
        </authorList>
    </citation>
    <scope>NUCLEOTIDE SEQUENCE</scope>
</reference>
<gene>
    <name evidence="3" type="ORF">MEDL_32398</name>
</gene>
<feature type="domain" description="Myb/SANT-like DNA-binding" evidence="2">
    <location>
        <begin position="175"/>
        <end position="260"/>
    </location>
</feature>
<dbReference type="EMBL" id="CAJPWZ010001611">
    <property type="protein sequence ID" value="CAG2218802.1"/>
    <property type="molecule type" value="Genomic_DNA"/>
</dbReference>
<dbReference type="Gene3D" id="1.10.10.60">
    <property type="entry name" value="Homeodomain-like"/>
    <property type="match status" value="1"/>
</dbReference>
<keyword evidence="4" id="KW-1185">Reference proteome</keyword>
<comment type="caution">
    <text evidence="3">The sequence shown here is derived from an EMBL/GenBank/DDBJ whole genome shotgun (WGS) entry which is preliminary data.</text>
</comment>
<sequence length="359" mass="40635">MTDFVPELINGVICSHDNENGLLECEECNPFHDRNEEKDDENTCPLSPENQEGLLEVATEMLKKLVYCTLDGVKYSVYVDPMTNHNLNSTDPLLKAQSQKIIIDAVRAKTNTDDDDTTTENQQEENSNRATLTFCDVCSQGVERGVRHVCPDVEQSPDDESSSNKEDSTGTNIIWTKSNTLLLIEEYRANKNKMEKGILRKKVVWEKIAKMLCSKGFSVNGDQVNGKWKTLMRGYKSVKDNNKKSGAGKKSYEFEEVLDELFENDPIIKPVLTLSSTDNNKKSATATDKPDDEEIATPKPAKKPRKTTSADIADTIKQYLQESKQHQEDTIERQERMHKDRINAYKGVEDALRSFLAKK</sequence>
<accession>A0A8S3SAR7</accession>
<dbReference type="PANTHER" id="PTHR47595:SF1">
    <property type="entry name" value="MYB_SANT-LIKE DNA-BINDING DOMAIN-CONTAINING PROTEIN"/>
    <property type="match status" value="1"/>
</dbReference>
<protein>
    <recommendedName>
        <fullName evidence="2">Myb/SANT-like DNA-binding domain-containing protein</fullName>
    </recommendedName>
</protein>
<evidence type="ECO:0000256" key="1">
    <source>
        <dbReference type="SAM" id="MobiDB-lite"/>
    </source>
</evidence>
<feature type="region of interest" description="Disordered" evidence="1">
    <location>
        <begin position="278"/>
        <end position="312"/>
    </location>
</feature>
<dbReference type="InterPro" id="IPR044822">
    <property type="entry name" value="Myb_DNA-bind_4"/>
</dbReference>
<dbReference type="PANTHER" id="PTHR47595">
    <property type="entry name" value="HEAT SHOCK 70 KDA PROTEIN 14"/>
    <property type="match status" value="1"/>
</dbReference>
<dbReference type="Proteomes" id="UP000683360">
    <property type="component" value="Unassembled WGS sequence"/>
</dbReference>